<accession>A0A7W6GSF5</accession>
<dbReference type="InterPro" id="IPR037401">
    <property type="entry name" value="SnoaL-like"/>
</dbReference>
<protein>
    <submittedName>
        <fullName evidence="2">Putative ester cyclase</fullName>
    </submittedName>
</protein>
<comment type="caution">
    <text evidence="2">The sequence shown here is derived from an EMBL/GenBank/DDBJ whole genome shotgun (WGS) entry which is preliminary data.</text>
</comment>
<dbReference type="PANTHER" id="PTHR38436:SF1">
    <property type="entry name" value="ESTER CYCLASE"/>
    <property type="match status" value="1"/>
</dbReference>
<organism evidence="2 3">
    <name type="scientific">Sagittula marina</name>
    <dbReference type="NCBI Taxonomy" id="943940"/>
    <lineage>
        <taxon>Bacteria</taxon>
        <taxon>Pseudomonadati</taxon>
        <taxon>Pseudomonadota</taxon>
        <taxon>Alphaproteobacteria</taxon>
        <taxon>Rhodobacterales</taxon>
        <taxon>Roseobacteraceae</taxon>
        <taxon>Sagittula</taxon>
    </lineage>
</organism>
<dbReference type="EMBL" id="JACIEJ010000004">
    <property type="protein sequence ID" value="MBB3985727.1"/>
    <property type="molecule type" value="Genomic_DNA"/>
</dbReference>
<dbReference type="Pfam" id="PF07366">
    <property type="entry name" value="SnoaL"/>
    <property type="match status" value="1"/>
</dbReference>
<dbReference type="RefSeq" id="WP_183965529.1">
    <property type="nucleotide sequence ID" value="NZ_BAABBZ010000018.1"/>
</dbReference>
<dbReference type="Gene3D" id="3.10.450.50">
    <property type="match status" value="2"/>
</dbReference>
<sequence length="320" mass="36017">MQGFEPRFRDFPDYILTGAREVWEGRAPGQALHRLYHPAIIHRDARGIAQGVDDLLAAQMPGLAAFPDRQVLGEDVIWTGNDRRGFLGSHRLTVAGRHTVEGPWGPATGRRLRFRVMADRFAKQNRISDEWQVTDTAAVLRQMDVELQEFARARLEQYDGDEPVFCPEVDVPGPYTGRGNEVNWGLAFEQVLTELMAGEWQAIRSHYDRACQLVHPGGAERHGLAAAEHFWLELRAALPDAQFVVHHRIGIEEAMLPPRAALRWSLTGRHSGWGAFGRPTNARVHVMGISHAEFGPDGLRREWTLYDAVAVWMQILAEVG</sequence>
<dbReference type="InterPro" id="IPR009959">
    <property type="entry name" value="Cyclase_SnoaL-like"/>
</dbReference>
<proteinExistence type="predicted"/>
<dbReference type="Pfam" id="PF12680">
    <property type="entry name" value="SnoaL_2"/>
    <property type="match status" value="1"/>
</dbReference>
<dbReference type="Proteomes" id="UP000541426">
    <property type="component" value="Unassembled WGS sequence"/>
</dbReference>
<evidence type="ECO:0000313" key="2">
    <source>
        <dbReference type="EMBL" id="MBB3985727.1"/>
    </source>
</evidence>
<dbReference type="SUPFAM" id="SSF54427">
    <property type="entry name" value="NTF2-like"/>
    <property type="match status" value="2"/>
</dbReference>
<dbReference type="InterPro" id="IPR032710">
    <property type="entry name" value="NTF2-like_dom_sf"/>
</dbReference>
<feature type="domain" description="SnoaL-like" evidence="1">
    <location>
        <begin position="189"/>
        <end position="299"/>
    </location>
</feature>
<name>A0A7W6GSF5_9RHOB</name>
<gene>
    <name evidence="2" type="ORF">GGQ68_002060</name>
</gene>
<dbReference type="GO" id="GO:0030638">
    <property type="term" value="P:polyketide metabolic process"/>
    <property type="evidence" value="ECO:0007669"/>
    <property type="project" value="InterPro"/>
</dbReference>
<dbReference type="PANTHER" id="PTHR38436">
    <property type="entry name" value="POLYKETIDE CYCLASE SNOAL-LIKE DOMAIN"/>
    <property type="match status" value="1"/>
</dbReference>
<evidence type="ECO:0000313" key="3">
    <source>
        <dbReference type="Proteomes" id="UP000541426"/>
    </source>
</evidence>
<evidence type="ECO:0000259" key="1">
    <source>
        <dbReference type="Pfam" id="PF12680"/>
    </source>
</evidence>
<keyword evidence="3" id="KW-1185">Reference proteome</keyword>
<reference evidence="2 3" key="1">
    <citation type="submission" date="2020-08" db="EMBL/GenBank/DDBJ databases">
        <title>Genomic Encyclopedia of Type Strains, Phase IV (KMG-IV): sequencing the most valuable type-strain genomes for metagenomic binning, comparative biology and taxonomic classification.</title>
        <authorList>
            <person name="Goeker M."/>
        </authorList>
    </citation>
    <scope>NUCLEOTIDE SEQUENCE [LARGE SCALE GENOMIC DNA]</scope>
    <source>
        <strain evidence="2 3">DSM 102235</strain>
    </source>
</reference>
<dbReference type="AlphaFoldDB" id="A0A7W6GSF5"/>